<accession>A0A239M335</accession>
<evidence type="ECO:0000313" key="2">
    <source>
        <dbReference type="Proteomes" id="UP000198426"/>
    </source>
</evidence>
<protein>
    <submittedName>
        <fullName evidence="1">Uncharacterized nucleotidyltransferase</fullName>
    </submittedName>
</protein>
<dbReference type="Proteomes" id="UP000198426">
    <property type="component" value="Unassembled WGS sequence"/>
</dbReference>
<proteinExistence type="predicted"/>
<organism evidence="1 2">
    <name type="scientific">Tropicimonas sediminicola</name>
    <dbReference type="NCBI Taxonomy" id="1031541"/>
    <lineage>
        <taxon>Bacteria</taxon>
        <taxon>Pseudomonadati</taxon>
        <taxon>Pseudomonadota</taxon>
        <taxon>Alphaproteobacteria</taxon>
        <taxon>Rhodobacterales</taxon>
        <taxon>Roseobacteraceae</taxon>
        <taxon>Tropicimonas</taxon>
    </lineage>
</organism>
<dbReference type="AlphaFoldDB" id="A0A239M335"/>
<gene>
    <name evidence="1" type="ORF">SAMN05421757_11234</name>
</gene>
<sequence length="771" mass="85971">MVLGRMGTDKKVVVPEARVKALCNLLENLTMRFPQDIPDLAPLLYVARGIERDNPVFRDLSLVRLRNVRSIARQTSVSSLANSAFVISELRKRDIPVLAMKGTVLSQLAYGDPNFRVSNDFDLLVKPTDSKEAVKALQLIGFRFAKEQDRSACQVHMTSPVAGTLDLHTRLAPRWFPLADGFKTRFDDPYIVGIDEHEFPTFTLPEQILLCAINAVKEYPEKVIRKSLVDMAALLHPLAEADYGDLWEVSCQRGLGKILQLCFAMLKNLNHPLPVGADLVLKANLGSRRRDPASSIEMKVERMLEGESERSLTQSEFAHYHTDLRERLPDRVKARASALLLPAIPLAQTRARGLHRPDVILGALIRRGVTLGGLRERYVEQLWRVRPHILYELFEDGGLVFDEWSGQIHSLNSAGAFLFDQIGTEQPWNEALEAYRSARGVARTSALREITDILTWWHRSGWIGEMQAEDEAFGIHPNVSERSPATPSRFAYSATVWHVVVAGVPLRVTADRNVNLGQFDQLIGPFVDMHGGETPAASVMVFNEDDGVVIEVDGEEAGFCIDPAALPDMLLDTILVAAVGHLPYAFYLHAALLEISKGGVLLPAPSGSGKSTLSIALSHRGAEYISDEMSFLSGDFRAYGVHVFPTVKESGWSAMRNLVVDLERLTDFRRRDGITMKYLTEGFVRDPKLVPRDLEVRAVIFPEFHPGGGNRLEEIGPVACFSMLMEQCLSMNEAFDAAAFRRLASFLREVASYRMSYEETEFAVSNIFEVA</sequence>
<keyword evidence="2" id="KW-1185">Reference proteome</keyword>
<evidence type="ECO:0000313" key="1">
    <source>
        <dbReference type="EMBL" id="SNT36702.1"/>
    </source>
</evidence>
<reference evidence="1 2" key="1">
    <citation type="submission" date="2017-06" db="EMBL/GenBank/DDBJ databases">
        <authorList>
            <person name="Kim H.J."/>
            <person name="Triplett B.A."/>
        </authorList>
    </citation>
    <scope>NUCLEOTIDE SEQUENCE [LARGE SCALE GENOMIC DNA]</scope>
    <source>
        <strain evidence="1 2">DSM 29339</strain>
    </source>
</reference>
<dbReference type="Gene3D" id="3.40.50.300">
    <property type="entry name" value="P-loop containing nucleotide triphosphate hydrolases"/>
    <property type="match status" value="1"/>
</dbReference>
<name>A0A239M335_9RHOB</name>
<keyword evidence="1" id="KW-0808">Transferase</keyword>
<dbReference type="Pfam" id="PF14907">
    <property type="entry name" value="NTP_transf_5"/>
    <property type="match status" value="1"/>
</dbReference>
<dbReference type="InterPro" id="IPR039498">
    <property type="entry name" value="NTP_transf_5"/>
</dbReference>
<dbReference type="GO" id="GO:0016740">
    <property type="term" value="F:transferase activity"/>
    <property type="evidence" value="ECO:0007669"/>
    <property type="project" value="UniProtKB-KW"/>
</dbReference>
<dbReference type="OrthoDB" id="7831309at2"/>
<dbReference type="EMBL" id="FZOY01000012">
    <property type="protein sequence ID" value="SNT36702.1"/>
    <property type="molecule type" value="Genomic_DNA"/>
</dbReference>
<dbReference type="RefSeq" id="WP_089235309.1">
    <property type="nucleotide sequence ID" value="NZ_FZOY01000012.1"/>
</dbReference>
<dbReference type="InterPro" id="IPR027417">
    <property type="entry name" value="P-loop_NTPase"/>
</dbReference>
<dbReference type="SUPFAM" id="SSF53795">
    <property type="entry name" value="PEP carboxykinase-like"/>
    <property type="match status" value="1"/>
</dbReference>